<organism evidence="2 4">
    <name type="scientific">Phialemonium thermophilum</name>
    <dbReference type="NCBI Taxonomy" id="223376"/>
    <lineage>
        <taxon>Eukaryota</taxon>
        <taxon>Fungi</taxon>
        <taxon>Dikarya</taxon>
        <taxon>Ascomycota</taxon>
        <taxon>Pezizomycotina</taxon>
        <taxon>Sordariomycetes</taxon>
        <taxon>Sordariomycetidae</taxon>
        <taxon>Cephalothecales</taxon>
        <taxon>Cephalothecaceae</taxon>
        <taxon>Phialemonium</taxon>
    </lineage>
</organism>
<dbReference type="Pfam" id="PF13450">
    <property type="entry name" value="NAD_binding_8"/>
    <property type="match status" value="1"/>
</dbReference>
<dbReference type="InterPro" id="IPR051209">
    <property type="entry name" value="FAD-bind_Monooxygenase_sf"/>
</dbReference>
<dbReference type="PANTHER" id="PTHR42877">
    <property type="entry name" value="L-ORNITHINE N(5)-MONOOXYGENASE-RELATED"/>
    <property type="match status" value="1"/>
</dbReference>
<dbReference type="Gene3D" id="3.50.50.60">
    <property type="entry name" value="FAD/NAD(P)-binding domain"/>
    <property type="match status" value="2"/>
</dbReference>
<keyword evidence="4" id="KW-1185">Reference proteome</keyword>
<comment type="caution">
    <text evidence="2">The sequence shown here is derived from an EMBL/GenBank/DDBJ whole genome shotgun (WGS) entry which is preliminary data.</text>
</comment>
<gene>
    <name evidence="3" type="ORF">VTK73DRAFT_9325</name>
    <name evidence="2" type="ORF">VTK73DRAFT_9394</name>
</gene>
<evidence type="ECO:0000313" key="4">
    <source>
        <dbReference type="Proteomes" id="UP001586593"/>
    </source>
</evidence>
<evidence type="ECO:0000313" key="3">
    <source>
        <dbReference type="EMBL" id="KAL1851992.1"/>
    </source>
</evidence>
<dbReference type="EMBL" id="JAZHXJ010000765">
    <property type="protein sequence ID" value="KAL1851992.1"/>
    <property type="molecule type" value="Genomic_DNA"/>
</dbReference>
<proteinExistence type="inferred from homology"/>
<sequence>MAPAAVGTAQVIDQLNAFDLAEKTPLHKVTVSADELGEAIASAAATTETRLPSARHAHNTRSPFYPDIHVDLVDRFVDEYRPLRVAVVGGGLTGVTAGALLPAKVPGIQLTIYEKNRDFGGTWFENVYPGVRCDVPSHVYQSTFAPKHDWSDRFAYGAEIRDYWQSVARKHNVYQYAKFRHRVRDATWDDGDKVWRLRVQDLDKAEDGSADEGAGLTTETFDVLITAFGKFNAWRLPHYPGMAEYRGVLRHASDWDPTFDPRGKRIAVIGNGASGIQLMPNLQKVVARLDHYVRNPTWIAPNWAGEERATGAQPYPEELKRSLADPKTYLDFRKRAEDRHWRVFKNFLGESEANHELRDAIVEVMRKRLAKKPELFDKLVPDFPPSCRRLTPGPGYLEALTEDNVDYITTRIRRFTATGIETEDGVHREVDAVICATGANRRVVRHRSPRPLAARRSG</sequence>
<dbReference type="EMBL" id="JAZHXJ010000778">
    <property type="protein sequence ID" value="KAL1851648.1"/>
    <property type="molecule type" value="Genomic_DNA"/>
</dbReference>
<evidence type="ECO:0000256" key="1">
    <source>
        <dbReference type="ARBA" id="ARBA00010139"/>
    </source>
</evidence>
<dbReference type="PANTHER" id="PTHR42877:SF6">
    <property type="entry name" value="MONOOXYGENASE, PUTATIVE (AFU_ORTHOLOGUE AFUA_3G15050)-RELATED"/>
    <property type="match status" value="1"/>
</dbReference>
<protein>
    <submittedName>
        <fullName evidence="2">Uncharacterized protein</fullName>
    </submittedName>
</protein>
<reference evidence="2" key="2">
    <citation type="submission" date="2024-01" db="EMBL/GenBank/DDBJ databases">
        <authorList>
            <consortium name="Lawrence Berkeley National Laboratory"/>
            <person name="Steindorff A.S."/>
            <person name="Aguilar-pontes M.V."/>
            <person name="Robinson A.J."/>
            <person name="Andreopoulos B."/>
            <person name="LaButti K."/>
            <person name="Kuo A."/>
            <person name="Mondo S."/>
            <person name="Riley R."/>
            <person name="Otillar R."/>
            <person name="Haridas S."/>
            <person name="Lipzen A."/>
            <person name="Grimwood J."/>
            <person name="Schmutz J."/>
            <person name="Clum A."/>
            <person name="Conant G."/>
            <person name="Drula E."/>
            <person name="Henrissat B."/>
            <person name="Hansel C."/>
            <person name="Singer S."/>
            <person name="de Vries R."/>
            <person name="Natvig D."/>
            <person name="Powell A.J."/>
            <person name="Tsang A."/>
            <person name="Grigoriev I.V."/>
        </authorList>
    </citation>
    <scope>NUCLEOTIDE SEQUENCE</scope>
    <source>
        <strain evidence="2">ATCC 24622</strain>
    </source>
</reference>
<evidence type="ECO:0000313" key="2">
    <source>
        <dbReference type="EMBL" id="KAL1851648.1"/>
    </source>
</evidence>
<dbReference type="SUPFAM" id="SSF51905">
    <property type="entry name" value="FAD/NAD(P)-binding domain"/>
    <property type="match status" value="1"/>
</dbReference>
<dbReference type="Proteomes" id="UP001586593">
    <property type="component" value="Unassembled WGS sequence"/>
</dbReference>
<accession>A0ABR3W2W5</accession>
<name>A0ABR3W2W5_9PEZI</name>
<comment type="similarity">
    <text evidence="1">Belongs to the FAD-binding monooxygenase family.</text>
</comment>
<dbReference type="InterPro" id="IPR036188">
    <property type="entry name" value="FAD/NAD-bd_sf"/>
</dbReference>
<reference evidence="2 4" key="1">
    <citation type="journal article" date="2024" name="Commun. Biol.">
        <title>Comparative genomic analysis of thermophilic fungi reveals convergent evolutionary adaptations and gene losses.</title>
        <authorList>
            <person name="Steindorff A.S."/>
            <person name="Aguilar-Pontes M.V."/>
            <person name="Robinson A.J."/>
            <person name="Andreopoulos B."/>
            <person name="LaButti K."/>
            <person name="Kuo A."/>
            <person name="Mondo S."/>
            <person name="Riley R."/>
            <person name="Otillar R."/>
            <person name="Haridas S."/>
            <person name="Lipzen A."/>
            <person name="Grimwood J."/>
            <person name="Schmutz J."/>
            <person name="Clum A."/>
            <person name="Reid I.D."/>
            <person name="Moisan M.C."/>
            <person name="Butler G."/>
            <person name="Nguyen T.T.M."/>
            <person name="Dewar K."/>
            <person name="Conant G."/>
            <person name="Drula E."/>
            <person name="Henrissat B."/>
            <person name="Hansel C."/>
            <person name="Singer S."/>
            <person name="Hutchinson M.I."/>
            <person name="de Vries R.P."/>
            <person name="Natvig D.O."/>
            <person name="Powell A.J."/>
            <person name="Tsang A."/>
            <person name="Grigoriev I.V."/>
        </authorList>
    </citation>
    <scope>NUCLEOTIDE SEQUENCE [LARGE SCALE GENOMIC DNA]</scope>
    <source>
        <strain evidence="2 4">ATCC 24622</strain>
    </source>
</reference>